<dbReference type="PANTHER" id="PTHR43680">
    <property type="entry name" value="NITRATE REDUCTASE MOLYBDENUM COFACTOR ASSEMBLY CHAPERONE"/>
    <property type="match status" value="1"/>
</dbReference>
<reference evidence="2 3" key="1">
    <citation type="submission" date="2019-03" db="EMBL/GenBank/DDBJ databases">
        <title>Three New Species of Nocardioides, Nocardioides euryhalodurans sp. nov., Nocardioides seonyuensis sp. nov. and Nocardioides eburneoflavus sp. nov. Iolated from Soil.</title>
        <authorList>
            <person name="Roh S.G."/>
            <person name="Lee C."/>
            <person name="Kim M.-K."/>
            <person name="Kim S.B."/>
        </authorList>
    </citation>
    <scope>NUCLEOTIDE SEQUENCE [LARGE SCALE GENOMIC DNA]</scope>
    <source>
        <strain evidence="2 3">MMS17-SY207-3</strain>
    </source>
</reference>
<dbReference type="Pfam" id="PF02613">
    <property type="entry name" value="Nitrate_red_del"/>
    <property type="match status" value="1"/>
</dbReference>
<protein>
    <submittedName>
        <fullName evidence="2">Nitrate reductase molybdenum cofactor assembly chaperone</fullName>
    </submittedName>
</protein>
<dbReference type="InterPro" id="IPR036411">
    <property type="entry name" value="TorD-like_sf"/>
</dbReference>
<gene>
    <name evidence="2" type="primary">narJ</name>
    <name evidence="2" type="ORF">EXE58_04375</name>
</gene>
<dbReference type="GO" id="GO:0051131">
    <property type="term" value="P:chaperone-mediated protein complex assembly"/>
    <property type="evidence" value="ECO:0007669"/>
    <property type="project" value="InterPro"/>
</dbReference>
<dbReference type="GO" id="GO:0016530">
    <property type="term" value="F:metallochaperone activity"/>
    <property type="evidence" value="ECO:0007669"/>
    <property type="project" value="TreeGrafter"/>
</dbReference>
<dbReference type="OrthoDB" id="4307003at2"/>
<dbReference type="KEGG" id="nsn:EXE58_04375"/>
<dbReference type="Proteomes" id="UP000294853">
    <property type="component" value="Chromosome"/>
</dbReference>
<dbReference type="GO" id="GO:0042128">
    <property type="term" value="P:nitrate assimilation"/>
    <property type="evidence" value="ECO:0007669"/>
    <property type="project" value="UniProtKB-KW"/>
</dbReference>
<dbReference type="RefSeq" id="WP_135266744.1">
    <property type="nucleotide sequence ID" value="NZ_CP038436.1"/>
</dbReference>
<organism evidence="2 3">
    <name type="scientific">Nocardioides seonyuensis</name>
    <dbReference type="NCBI Taxonomy" id="2518371"/>
    <lineage>
        <taxon>Bacteria</taxon>
        <taxon>Bacillati</taxon>
        <taxon>Actinomycetota</taxon>
        <taxon>Actinomycetes</taxon>
        <taxon>Propionibacteriales</taxon>
        <taxon>Nocardioidaceae</taxon>
        <taxon>Nocardioides</taxon>
    </lineage>
</organism>
<evidence type="ECO:0000256" key="1">
    <source>
        <dbReference type="ARBA" id="ARBA00023063"/>
    </source>
</evidence>
<sequence length="226" mass="24970">MFRFSRRHVRPPDVQAVWAACAALLDYPTQELLDSLDAIEGLVPDNEPLVALVAHLRRGELRERQEEYVQTFDHTRKCALYLTYFSYGDTRRRGVALVQFKQAYRKGGVEWDEESGELPDHLCAVLQFGATVDADGAWKLLNDHRAGVEMLRLALSGWRNDDGTTGSPWGNALDALCATLPTLQGDEADAVRRLVEEGPPAEEVGLEGYGTDPLIAPATIPVGAPR</sequence>
<dbReference type="NCBIfam" id="TIGR00684">
    <property type="entry name" value="narJ"/>
    <property type="match status" value="1"/>
</dbReference>
<evidence type="ECO:0000313" key="2">
    <source>
        <dbReference type="EMBL" id="QBX54775.1"/>
    </source>
</evidence>
<keyword evidence="1" id="KW-0534">Nitrate assimilation</keyword>
<dbReference type="InterPro" id="IPR020945">
    <property type="entry name" value="DMSO/NO3_reduct_chaperone"/>
</dbReference>
<dbReference type="AlphaFoldDB" id="A0A4P7ICD5"/>
<dbReference type="SUPFAM" id="SSF89155">
    <property type="entry name" value="TorD-like"/>
    <property type="match status" value="1"/>
</dbReference>
<keyword evidence="3" id="KW-1185">Reference proteome</keyword>
<name>A0A4P7ICD5_9ACTN</name>
<dbReference type="PANTHER" id="PTHR43680:SF2">
    <property type="entry name" value="NITRATE REDUCTASE MOLYBDENUM COFACTOR ASSEMBLY CHAPERONE NARJ"/>
    <property type="match status" value="1"/>
</dbReference>
<dbReference type="EMBL" id="CP038436">
    <property type="protein sequence ID" value="QBX54775.1"/>
    <property type="molecule type" value="Genomic_DNA"/>
</dbReference>
<dbReference type="InterPro" id="IPR003765">
    <property type="entry name" value="NO3_reductase_chaperone_NarJ"/>
</dbReference>
<evidence type="ECO:0000313" key="3">
    <source>
        <dbReference type="Proteomes" id="UP000294853"/>
    </source>
</evidence>
<dbReference type="GO" id="GO:0051082">
    <property type="term" value="F:unfolded protein binding"/>
    <property type="evidence" value="ECO:0007669"/>
    <property type="project" value="InterPro"/>
</dbReference>
<accession>A0A4P7ICD5</accession>
<proteinExistence type="predicted"/>
<dbReference type="Gene3D" id="1.10.3480.10">
    <property type="entry name" value="TorD-like"/>
    <property type="match status" value="1"/>
</dbReference>